<accession>A0ABD6LZ57</accession>
<evidence type="ECO:0000313" key="2">
    <source>
        <dbReference type="EMBL" id="NTZ49265.1"/>
    </source>
</evidence>
<dbReference type="Gene3D" id="3.40.50.2000">
    <property type="entry name" value="Glycogen Phosphorylase B"/>
    <property type="match status" value="2"/>
</dbReference>
<reference evidence="2 3" key="1">
    <citation type="submission" date="2019-05" db="EMBL/GenBank/DDBJ databases">
        <title>Draft genomes of bacterial isolates retrieved from different Forrest soils.</title>
        <authorList>
            <person name="Soares-Castro P."/>
            <person name="Santos P.M."/>
        </authorList>
    </citation>
    <scope>NUCLEOTIDE SEQUENCE [LARGE SCALE GENOMIC DNA]</scope>
    <source>
        <strain evidence="2 3">UMG736</strain>
    </source>
</reference>
<dbReference type="PANTHER" id="PTHR12526">
    <property type="entry name" value="GLYCOSYLTRANSFERASE"/>
    <property type="match status" value="1"/>
</dbReference>
<dbReference type="PANTHER" id="PTHR12526:SF622">
    <property type="entry name" value="GLYCOSYLTRANSFERASE (GROUP I)"/>
    <property type="match status" value="1"/>
</dbReference>
<name>A0ABD6LZ57_9ENTR</name>
<dbReference type="AlphaFoldDB" id="A0ABD6LZ57"/>
<dbReference type="Proteomes" id="UP000729009">
    <property type="component" value="Unassembled WGS sequence"/>
</dbReference>
<gene>
    <name evidence="2" type="ORF">FCH32_02955</name>
</gene>
<comment type="caution">
    <text evidence="2">The sequence shown here is derived from an EMBL/GenBank/DDBJ whole genome shotgun (WGS) entry which is preliminary data.</text>
</comment>
<evidence type="ECO:0000259" key="1">
    <source>
        <dbReference type="Pfam" id="PF13579"/>
    </source>
</evidence>
<evidence type="ECO:0000313" key="3">
    <source>
        <dbReference type="Proteomes" id="UP000729009"/>
    </source>
</evidence>
<dbReference type="InterPro" id="IPR028098">
    <property type="entry name" value="Glyco_trans_4-like_N"/>
</dbReference>
<organism evidence="2 3">
    <name type="scientific">Citrobacter gillenii</name>
    <dbReference type="NCBI Taxonomy" id="67828"/>
    <lineage>
        <taxon>Bacteria</taxon>
        <taxon>Pseudomonadati</taxon>
        <taxon>Pseudomonadota</taxon>
        <taxon>Gammaproteobacteria</taxon>
        <taxon>Enterobacterales</taxon>
        <taxon>Enterobacteriaceae</taxon>
        <taxon>Citrobacter</taxon>
        <taxon>Citrobacter freundii complex</taxon>
    </lineage>
</organism>
<feature type="domain" description="Glycosyltransferase subfamily 4-like N-terminal" evidence="1">
    <location>
        <begin position="31"/>
        <end position="200"/>
    </location>
</feature>
<dbReference type="EMBL" id="SUQN01000001">
    <property type="protein sequence ID" value="NTZ49265.1"/>
    <property type="molecule type" value="Genomic_DNA"/>
</dbReference>
<dbReference type="Pfam" id="PF13692">
    <property type="entry name" value="Glyco_trans_1_4"/>
    <property type="match status" value="1"/>
</dbReference>
<sequence length="409" mass="46947">MKVFMSKSIWYISKYFSAKTKNSAGGRDWFLMNELGKLGFDVTVIASDSNTASEVPLISSAVQKDQRDNLVIYWLKTYKYTIPKSAKRVLSWFHFEWLLFKFNKKELHRPDVVIASSLSLFSIINGYLLRRKYGCKLVLEVRDIWPLTIVEEGGFSPKHPFVMLLARLERFAYKTADVIVGTMPNLGEHVHNILGFQKPTYCVPMGFDPNVLSIQENVDEEIVKKYFKNGKFHVVYAGTIGITNALDTLFEAAEKLVDNENIHFVILGEGALKSDYMRRYAHCNNISFMPKVSRLMVQSVLKNADALYLSAFDSKVWQYGQSLNKIIDYMVAARPIIASYSGYQSMINEAKSGFFVPSENANAVVEKILLLKDMSKQDRDAMGERGREWILHNRNYDKLARYYADIIFE</sequence>
<protein>
    <submittedName>
        <fullName evidence="2">Glycosyltransferase family 4 protein</fullName>
    </submittedName>
</protein>
<dbReference type="Pfam" id="PF13579">
    <property type="entry name" value="Glyco_trans_4_4"/>
    <property type="match status" value="1"/>
</dbReference>
<keyword evidence="3" id="KW-1185">Reference proteome</keyword>
<dbReference type="SUPFAM" id="SSF53756">
    <property type="entry name" value="UDP-Glycosyltransferase/glycogen phosphorylase"/>
    <property type="match status" value="1"/>
</dbReference>
<proteinExistence type="predicted"/>
<dbReference type="CDD" id="cd03794">
    <property type="entry name" value="GT4_WbuB-like"/>
    <property type="match status" value="1"/>
</dbReference>
<dbReference type="GO" id="GO:0016757">
    <property type="term" value="F:glycosyltransferase activity"/>
    <property type="evidence" value="ECO:0007669"/>
    <property type="project" value="UniProtKB-ARBA"/>
</dbReference>